<dbReference type="GO" id="GO:0003951">
    <property type="term" value="F:NAD+ kinase activity"/>
    <property type="evidence" value="ECO:0007669"/>
    <property type="project" value="InterPro"/>
</dbReference>
<organism evidence="2 3">
    <name type="scientific">Plasticicumulans acidivorans</name>
    <dbReference type="NCBI Taxonomy" id="886464"/>
    <lineage>
        <taxon>Bacteria</taxon>
        <taxon>Pseudomonadati</taxon>
        <taxon>Pseudomonadota</taxon>
        <taxon>Gammaproteobacteria</taxon>
        <taxon>Candidatus Competibacteraceae</taxon>
        <taxon>Plasticicumulans</taxon>
    </lineage>
</organism>
<dbReference type="InterPro" id="IPR039065">
    <property type="entry name" value="AcoX-like"/>
</dbReference>
<keyword evidence="2" id="KW-0808">Transferase</keyword>
<dbReference type="InterPro" id="IPR016064">
    <property type="entry name" value="NAD/diacylglycerol_kinase_sf"/>
</dbReference>
<accession>A0A317MQY1</accession>
<feature type="compositionally biased region" description="Basic and acidic residues" evidence="1">
    <location>
        <begin position="359"/>
        <end position="373"/>
    </location>
</feature>
<dbReference type="PANTHER" id="PTHR40697">
    <property type="entry name" value="ACETOIN CATABOLISM PROTEIN X"/>
    <property type="match status" value="1"/>
</dbReference>
<dbReference type="RefSeq" id="WP_110019920.1">
    <property type="nucleotide sequence ID" value="NZ_QGTJ01000012.1"/>
</dbReference>
<gene>
    <name evidence="2" type="ORF">C7443_11294</name>
</gene>
<dbReference type="AlphaFoldDB" id="A0A317MQY1"/>
<protein>
    <submittedName>
        <fullName evidence="2">Putative polyphosphate/ATP-dependent NAD kinase</fullName>
    </submittedName>
</protein>
<dbReference type="Gene3D" id="3.40.50.10330">
    <property type="entry name" value="Probable inorganic polyphosphate/atp-NAD kinase, domain 1"/>
    <property type="match status" value="1"/>
</dbReference>
<dbReference type="SUPFAM" id="SSF111331">
    <property type="entry name" value="NAD kinase/diacylglycerol kinase-like"/>
    <property type="match status" value="1"/>
</dbReference>
<keyword evidence="3" id="KW-1185">Reference proteome</keyword>
<dbReference type="GO" id="GO:0051287">
    <property type="term" value="F:NAD binding"/>
    <property type="evidence" value="ECO:0007669"/>
    <property type="project" value="UniProtKB-ARBA"/>
</dbReference>
<dbReference type="PANTHER" id="PTHR40697:SF3">
    <property type="entry name" value="ACETOIN CATABOLISM PROTEIN X"/>
    <property type="match status" value="1"/>
</dbReference>
<keyword evidence="2" id="KW-0418">Kinase</keyword>
<evidence type="ECO:0000313" key="2">
    <source>
        <dbReference type="EMBL" id="PWV59095.1"/>
    </source>
</evidence>
<feature type="region of interest" description="Disordered" evidence="1">
    <location>
        <begin position="334"/>
        <end position="373"/>
    </location>
</feature>
<proteinExistence type="predicted"/>
<evidence type="ECO:0000256" key="1">
    <source>
        <dbReference type="SAM" id="MobiDB-lite"/>
    </source>
</evidence>
<feature type="compositionally biased region" description="Low complexity" evidence="1">
    <location>
        <begin position="334"/>
        <end position="344"/>
    </location>
</feature>
<dbReference type="GO" id="GO:0005524">
    <property type="term" value="F:ATP binding"/>
    <property type="evidence" value="ECO:0007669"/>
    <property type="project" value="UniProtKB-ARBA"/>
</dbReference>
<dbReference type="EMBL" id="QGTJ01000012">
    <property type="protein sequence ID" value="PWV59095.1"/>
    <property type="molecule type" value="Genomic_DNA"/>
</dbReference>
<dbReference type="InterPro" id="IPR011391">
    <property type="entry name" value="AcoX_kinase"/>
</dbReference>
<evidence type="ECO:0000313" key="3">
    <source>
        <dbReference type="Proteomes" id="UP000246569"/>
    </source>
</evidence>
<dbReference type="Pfam" id="PF01513">
    <property type="entry name" value="NAD_kinase"/>
    <property type="match status" value="1"/>
</dbReference>
<dbReference type="InterPro" id="IPR017438">
    <property type="entry name" value="ATP-NAD_kinase_N"/>
</dbReference>
<reference evidence="2 3" key="1">
    <citation type="submission" date="2018-05" db="EMBL/GenBank/DDBJ databases">
        <title>Genomic Encyclopedia of Type Strains, Phase IV (KMG-IV): sequencing the most valuable type-strain genomes for metagenomic binning, comparative biology and taxonomic classification.</title>
        <authorList>
            <person name="Goeker M."/>
        </authorList>
    </citation>
    <scope>NUCLEOTIDE SEQUENCE [LARGE SCALE GENOMIC DNA]</scope>
    <source>
        <strain evidence="2 3">DSM 23606</strain>
    </source>
</reference>
<dbReference type="PIRSF" id="PIRSF018567">
    <property type="entry name" value="AcoX"/>
    <property type="match status" value="1"/>
</dbReference>
<dbReference type="OrthoDB" id="4292700at2"/>
<comment type="caution">
    <text evidence="2">The sequence shown here is derived from an EMBL/GenBank/DDBJ whole genome shotgun (WGS) entry which is preliminary data.</text>
</comment>
<dbReference type="GO" id="GO:0006741">
    <property type="term" value="P:NADP+ biosynthetic process"/>
    <property type="evidence" value="ECO:0007669"/>
    <property type="project" value="InterPro"/>
</dbReference>
<sequence length="373" mass="38936">MAKPVQRDISVGIIANPASGRDIRRLTAKASVFPTAEKANMIQRLLGPLGQLGVDRVLMMPDMTGIAAGVLRALQSHHASRLPPWPRVEFLDMQLEEDASDSARAARLIEQAGAALVVVLGGDGTHRVVAAACPELPMATLSSGTNNVFPDLREATVTGLAAALYATGRVPAQVALQRNKRLRISVGRRSDIALVDVCVTRLDHLGARAVWEPASIAELYVSFAEPDAIGLSAIAAAVAPVTRSAAQGLRLQCGSGGRPLLAPIAPGVLATVPVRQAAVMQPGVDYPVAPLRGSIALDGEREIEVDAGEQALVRLELDGPLTLDVPATLAAAARGPGGPAIPFAEPSARGWPHPVDSTTTKEEGDPRDHHAQS</sequence>
<name>A0A317MQY1_9GAMM</name>
<dbReference type="InterPro" id="IPR002504">
    <property type="entry name" value="NADK"/>
</dbReference>
<dbReference type="Proteomes" id="UP000246569">
    <property type="component" value="Unassembled WGS sequence"/>
</dbReference>